<feature type="domain" description="Kinetochore protein Nuf2 N-terminal" evidence="10">
    <location>
        <begin position="9"/>
        <end position="123"/>
    </location>
</feature>
<dbReference type="AlphaFoldDB" id="T0MDP6"/>
<dbReference type="OrthoDB" id="8194677at2759"/>
<dbReference type="InterPro" id="IPR038275">
    <property type="entry name" value="Nuf2_N_sf"/>
</dbReference>
<feature type="coiled-coil region" evidence="9">
    <location>
        <begin position="350"/>
        <end position="391"/>
    </location>
</feature>
<keyword evidence="4" id="KW-0132">Cell division</keyword>
<evidence type="ECO:0000256" key="4">
    <source>
        <dbReference type="ARBA" id="ARBA00022618"/>
    </source>
</evidence>
<keyword evidence="12" id="KW-1185">Reference proteome</keyword>
<dbReference type="GO" id="GO:0031262">
    <property type="term" value="C:Ndc80 complex"/>
    <property type="evidence" value="ECO:0007669"/>
    <property type="project" value="InterPro"/>
</dbReference>
<name>T0MDP6_9MICR</name>
<protein>
    <submittedName>
        <fullName evidence="11">Kinetochore nuf2-like protein</fullName>
    </submittedName>
</protein>
<keyword evidence="7" id="KW-0131">Cell cycle</keyword>
<dbReference type="InterPro" id="IPR005549">
    <property type="entry name" value="Kinetochore_Nuf2_N"/>
</dbReference>
<gene>
    <name evidence="11" type="ORF">NAPIS_ORF01058</name>
</gene>
<evidence type="ECO:0000256" key="8">
    <source>
        <dbReference type="ARBA" id="ARBA00023328"/>
    </source>
</evidence>
<dbReference type="VEuPathDB" id="MicrosporidiaDB:NAPIS_ORF01058"/>
<feature type="coiled-coil region" evidence="9">
    <location>
        <begin position="232"/>
        <end position="269"/>
    </location>
</feature>
<feature type="coiled-coil region" evidence="9">
    <location>
        <begin position="115"/>
        <end position="202"/>
    </location>
</feature>
<evidence type="ECO:0000259" key="10">
    <source>
        <dbReference type="Pfam" id="PF03800"/>
    </source>
</evidence>
<reference evidence="11 12" key="1">
    <citation type="journal article" date="2013" name="BMC Genomics">
        <title>Genome sequencing and comparative genomics of honey bee microsporidia, Nosema apis reveal novel insights into host-parasite interactions.</title>
        <authorList>
            <person name="Chen Yp."/>
            <person name="Pettis J.S."/>
            <person name="Zhao Y."/>
            <person name="Liu X."/>
            <person name="Tallon L.J."/>
            <person name="Sadzewicz L.D."/>
            <person name="Li R."/>
            <person name="Zheng H."/>
            <person name="Huang S."/>
            <person name="Zhang X."/>
            <person name="Hamilton M.C."/>
            <person name="Pernal S.F."/>
            <person name="Melathopoulos A.P."/>
            <person name="Yan X."/>
            <person name="Evans J.D."/>
        </authorList>
    </citation>
    <scope>NUCLEOTIDE SEQUENCE [LARGE SCALE GENOMIC DNA]</scope>
    <source>
        <strain evidence="11 12">BRL 01</strain>
    </source>
</reference>
<evidence type="ECO:0000256" key="5">
    <source>
        <dbReference type="ARBA" id="ARBA00022776"/>
    </source>
</evidence>
<evidence type="ECO:0000313" key="11">
    <source>
        <dbReference type="EMBL" id="EQB61371.1"/>
    </source>
</evidence>
<dbReference type="Pfam" id="PF03800">
    <property type="entry name" value="Nuf2"/>
    <property type="match status" value="1"/>
</dbReference>
<evidence type="ECO:0000256" key="1">
    <source>
        <dbReference type="ARBA" id="ARBA00004584"/>
    </source>
</evidence>
<keyword evidence="6 9" id="KW-0175">Coiled coil</keyword>
<keyword evidence="5" id="KW-0498">Mitosis</keyword>
<evidence type="ECO:0000256" key="3">
    <source>
        <dbReference type="ARBA" id="ARBA00022454"/>
    </source>
</evidence>
<evidence type="ECO:0000256" key="9">
    <source>
        <dbReference type="SAM" id="Coils"/>
    </source>
</evidence>
<evidence type="ECO:0000256" key="6">
    <source>
        <dbReference type="ARBA" id="ARBA00023054"/>
    </source>
</evidence>
<dbReference type="Gene3D" id="1.10.418.60">
    <property type="entry name" value="Ncd80 complex, Nuf2 subunit"/>
    <property type="match status" value="1"/>
</dbReference>
<evidence type="ECO:0000256" key="7">
    <source>
        <dbReference type="ARBA" id="ARBA00023306"/>
    </source>
</evidence>
<evidence type="ECO:0000256" key="2">
    <source>
        <dbReference type="ARBA" id="ARBA00005498"/>
    </source>
</evidence>
<sequence length="422" mass="50004">MTLKMHNFVPDLPIKDILEYFNDIGIEIRQSDILKPNNIILLRIYENIVTTFTNIELNYIVDESLYQIILYKKIYNFLTKIGFLNFSIKDLNCESRRFINILSYVVNFSMYRDTKKNVYNKIKQLNDEKNILKEDVEKKIIMKKKEIINLKNNLNSQNKNKENLENEILELDNELKEIIKIQRNLANETELLKSERDEVNDKLNSFQLLIMNTKKEIECLKTQIVSDPTKLVALLKEMKELLHKENESLKNLEKESINLNLKIQFLQKSKEEIKGLINKAVLLKNINSDIEKINNYINNTKTIIKNIESTINASKIRLNYIIRQIGHIETKIYNLQENDKKCSEEIFSKMDKLKVDYKDISTKRSTLQENLDKIIKKCKKLEYEIIKAKNEHECYVNDIVNLLNNIKDNQSLYFSNIKRNLP</sequence>
<comment type="subcellular location">
    <subcellularLocation>
        <location evidence="1">Chromosome</location>
        <location evidence="1">Centromere</location>
    </subcellularLocation>
</comment>
<proteinExistence type="inferred from homology"/>
<dbReference type="EMBL" id="KE647146">
    <property type="protein sequence ID" value="EQB61371.1"/>
    <property type="molecule type" value="Genomic_DNA"/>
</dbReference>
<evidence type="ECO:0000313" key="12">
    <source>
        <dbReference type="Proteomes" id="UP000053780"/>
    </source>
</evidence>
<keyword evidence="8" id="KW-0137">Centromere</keyword>
<comment type="similarity">
    <text evidence="2">Belongs to the NUF2 family.</text>
</comment>
<dbReference type="GO" id="GO:0051301">
    <property type="term" value="P:cell division"/>
    <property type="evidence" value="ECO:0007669"/>
    <property type="project" value="UniProtKB-KW"/>
</dbReference>
<organism evidence="11 12">
    <name type="scientific">Vairimorpha apis BRL 01</name>
    <dbReference type="NCBI Taxonomy" id="1037528"/>
    <lineage>
        <taxon>Eukaryota</taxon>
        <taxon>Fungi</taxon>
        <taxon>Fungi incertae sedis</taxon>
        <taxon>Microsporidia</taxon>
        <taxon>Nosematidae</taxon>
        <taxon>Vairimorpha</taxon>
    </lineage>
</organism>
<dbReference type="HOGENOM" id="CLU_025461_1_1_1"/>
<keyword evidence="3" id="KW-0158">Chromosome</keyword>
<accession>T0MDP6</accession>
<dbReference type="Proteomes" id="UP000053780">
    <property type="component" value="Unassembled WGS sequence"/>
</dbReference>